<keyword evidence="2" id="KW-1185">Reference proteome</keyword>
<dbReference type="EMBL" id="JACVVK020000026">
    <property type="protein sequence ID" value="KAK7502303.1"/>
    <property type="molecule type" value="Genomic_DNA"/>
</dbReference>
<comment type="caution">
    <text evidence="1">The sequence shown here is derived from an EMBL/GenBank/DDBJ whole genome shotgun (WGS) entry which is preliminary data.</text>
</comment>
<accession>A0ABD0LT15</accession>
<protein>
    <submittedName>
        <fullName evidence="1">Uncharacterized protein</fullName>
    </submittedName>
</protein>
<organism evidence="1 2">
    <name type="scientific">Batillaria attramentaria</name>
    <dbReference type="NCBI Taxonomy" id="370345"/>
    <lineage>
        <taxon>Eukaryota</taxon>
        <taxon>Metazoa</taxon>
        <taxon>Spiralia</taxon>
        <taxon>Lophotrochozoa</taxon>
        <taxon>Mollusca</taxon>
        <taxon>Gastropoda</taxon>
        <taxon>Caenogastropoda</taxon>
        <taxon>Sorbeoconcha</taxon>
        <taxon>Cerithioidea</taxon>
        <taxon>Batillariidae</taxon>
        <taxon>Batillaria</taxon>
    </lineage>
</organism>
<dbReference type="AlphaFoldDB" id="A0ABD0LT15"/>
<proteinExistence type="predicted"/>
<gene>
    <name evidence="1" type="ORF">BaRGS_00006256</name>
</gene>
<evidence type="ECO:0000313" key="1">
    <source>
        <dbReference type="EMBL" id="KAK7502303.1"/>
    </source>
</evidence>
<sequence>MKRLLTLHKTIDGCQAAFAEFAKAKHAPVKRYPFQAENTPAASIHIMYSAGEQYVNLLLVCVKGPLKTPSRNFCLNLLVTENQQGYANVVSIWSNQREGHQTLEFPSSSETRSVRCC</sequence>
<evidence type="ECO:0000313" key="2">
    <source>
        <dbReference type="Proteomes" id="UP001519460"/>
    </source>
</evidence>
<name>A0ABD0LT15_9CAEN</name>
<reference evidence="1 2" key="1">
    <citation type="journal article" date="2023" name="Sci. Data">
        <title>Genome assembly of the Korean intertidal mud-creeper Batillaria attramentaria.</title>
        <authorList>
            <person name="Patra A.K."/>
            <person name="Ho P.T."/>
            <person name="Jun S."/>
            <person name="Lee S.J."/>
            <person name="Kim Y."/>
            <person name="Won Y.J."/>
        </authorList>
    </citation>
    <scope>NUCLEOTIDE SEQUENCE [LARGE SCALE GENOMIC DNA]</scope>
    <source>
        <strain evidence="1">Wonlab-2016</strain>
    </source>
</reference>
<dbReference type="Proteomes" id="UP001519460">
    <property type="component" value="Unassembled WGS sequence"/>
</dbReference>